<organism evidence="2 3">
    <name type="scientific">Chitinophaga pinensis</name>
    <dbReference type="NCBI Taxonomy" id="79329"/>
    <lineage>
        <taxon>Bacteria</taxon>
        <taxon>Pseudomonadati</taxon>
        <taxon>Bacteroidota</taxon>
        <taxon>Chitinophagia</taxon>
        <taxon>Chitinophagales</taxon>
        <taxon>Chitinophagaceae</taxon>
        <taxon>Chitinophaga</taxon>
    </lineage>
</organism>
<feature type="transmembrane region" description="Helical" evidence="1">
    <location>
        <begin position="37"/>
        <end position="55"/>
    </location>
</feature>
<proteinExistence type="predicted"/>
<evidence type="ECO:0000313" key="3">
    <source>
        <dbReference type="Proteomes" id="UP000318815"/>
    </source>
</evidence>
<evidence type="ECO:0000256" key="1">
    <source>
        <dbReference type="SAM" id="Phobius"/>
    </source>
</evidence>
<comment type="caution">
    <text evidence="2">The sequence shown here is derived from an EMBL/GenBank/DDBJ whole genome shotgun (WGS) entry which is preliminary data.</text>
</comment>
<sequence length="112" mass="13266">MYQENHFRQTDAIHPAHWEYDSIFIFAGMQPPVLRSLLIFAIYALLFGVLSIWLYRIAARLLYGKYQEITEPDERAYKLFFSEARSAEEIPKPRRDVAFLALRILGSFYLFI</sequence>
<reference evidence="2 3" key="1">
    <citation type="submission" date="2019-08" db="EMBL/GenBank/DDBJ databases">
        <title>Whole genome sequencing of chitin degrading bacteria Chitinophaga pinensis YS16.</title>
        <authorList>
            <person name="Singh R.P."/>
            <person name="Manchanda G."/>
            <person name="Maurya I.K."/>
            <person name="Joshi N.K."/>
            <person name="Srivastava A.K."/>
        </authorList>
    </citation>
    <scope>NUCLEOTIDE SEQUENCE [LARGE SCALE GENOMIC DNA]</scope>
    <source>
        <strain evidence="2 3">YS-16</strain>
    </source>
</reference>
<dbReference type="EMBL" id="VOHS01000021">
    <property type="protein sequence ID" value="TWV98866.1"/>
    <property type="molecule type" value="Genomic_DNA"/>
</dbReference>
<evidence type="ECO:0000313" key="2">
    <source>
        <dbReference type="EMBL" id="TWV98866.1"/>
    </source>
</evidence>
<gene>
    <name evidence="2" type="ORF">FEF09_19210</name>
</gene>
<keyword evidence="1" id="KW-0472">Membrane</keyword>
<keyword evidence="3" id="KW-1185">Reference proteome</keyword>
<protein>
    <submittedName>
        <fullName evidence="2">Uncharacterized protein</fullName>
    </submittedName>
</protein>
<keyword evidence="1" id="KW-0812">Transmembrane</keyword>
<keyword evidence="1" id="KW-1133">Transmembrane helix</keyword>
<dbReference type="AlphaFoldDB" id="A0A5C6LQL5"/>
<name>A0A5C6LQL5_9BACT</name>
<accession>A0A5C6LQL5</accession>
<dbReference type="Proteomes" id="UP000318815">
    <property type="component" value="Unassembled WGS sequence"/>
</dbReference>